<name>A0A097PAS3_9CAUD</name>
<dbReference type="GeneID" id="24638771"/>
<organism evidence="1 2">
    <name type="scientific">Delftia phage RG-2014</name>
    <dbReference type="NCBI Taxonomy" id="1563661"/>
    <lineage>
        <taxon>Viruses</taxon>
        <taxon>Duplodnaviria</taxon>
        <taxon>Heunggongvirae</taxon>
        <taxon>Uroviricota</taxon>
        <taxon>Caudoviricetes</taxon>
        <taxon>Schitoviridae</taxon>
        <taxon>Dendoorenvirus</taxon>
        <taxon>Dendoorenvirus RG2014</taxon>
    </lineage>
</organism>
<dbReference type="OrthoDB" id="1253at10239"/>
<dbReference type="RefSeq" id="YP_009148449.1">
    <property type="nucleotide sequence ID" value="NC_027348.2"/>
</dbReference>
<keyword evidence="2" id="KW-1185">Reference proteome</keyword>
<evidence type="ECO:0000313" key="2">
    <source>
        <dbReference type="Proteomes" id="UP000030040"/>
    </source>
</evidence>
<accession>A0A097PAS3</accession>
<proteinExistence type="predicted"/>
<evidence type="ECO:0000313" key="1">
    <source>
        <dbReference type="EMBL" id="AIU44340.1"/>
    </source>
</evidence>
<gene>
    <name evidence="1" type="ORF">RG2014_086</name>
</gene>
<dbReference type="KEGG" id="vg:24638771"/>
<protein>
    <submittedName>
        <fullName evidence="1">Large terminase subunit</fullName>
    </submittedName>
</protein>
<sequence length="536" mass="60847">MSEPRKLVKKTLDQWLDDVDYAYLNGPEYMPSAFSLTFMNWIKLVEGNSTQNNLTPPVHLAMLDKISAGVSKFIANLCFRGAAKTTLMFEYLALFVAHFGVLPNLGKVSGMIYVSDTMENGVKSARKNIETRYNNSPFLQYWIPEAKFTDAYLEFTNRDGHKLGIRMYGAKTGIRGTKIFGLRPQLAVLDDLISDDDSKSPTAMQTIKDTIYDGVFPALHPSKFMVLFNGTPFNSEDVMIGAVESGGWDVNVWPMCAKWPCTREEFDGAWPDRFDYDAMLEKYEFMVANGKMNAFNREFMLRITSNEERVVQDAEIRWYKRQNLMENKHAFNFYITTDFATSKKTTADFTVILVWAYNSNGDWFLVDGVVEKQSFDQTLDDLFRLVQEYNTGLQEVGIEVNGQQGAFISVLQERMIRTNCFFHLASANNGGAPGIRRDGDKLRNFNLVVPLFKMGKFWFPEEIRAGKMMAIIMQQISLVTHSGIKGKDDALDGISMLGSLHPWKPAAYAPAKPTEVELWIQQKAEQGEARINSYLG</sequence>
<reference evidence="2" key="1">
    <citation type="submission" date="2014-10" db="EMBL/GenBank/DDBJ databases">
        <title>Draft genome sequence of lytic bacteriophage specific to a multidrug resistant bacterium Delftia tsuruhatensis ARB-1.</title>
        <authorList>
            <person name="Bhattacharjee A.S."/>
            <person name="Motlagh A.M."/>
            <person name="Goel R."/>
        </authorList>
    </citation>
    <scope>NUCLEOTIDE SEQUENCE [LARGE SCALE GENOMIC DNA]</scope>
</reference>
<dbReference type="Proteomes" id="UP000030040">
    <property type="component" value="Segment"/>
</dbReference>
<dbReference type="EMBL" id="KM879221">
    <property type="protein sequence ID" value="AIU44340.1"/>
    <property type="molecule type" value="Genomic_DNA"/>
</dbReference>